<evidence type="ECO:0000313" key="2">
    <source>
        <dbReference type="EMBL" id="GAA3284235.1"/>
    </source>
</evidence>
<dbReference type="EMBL" id="BAAAYG010000005">
    <property type="protein sequence ID" value="GAA3284235.1"/>
    <property type="molecule type" value="Genomic_DNA"/>
</dbReference>
<feature type="region of interest" description="Disordered" evidence="1">
    <location>
        <begin position="207"/>
        <end position="242"/>
    </location>
</feature>
<evidence type="ECO:0000256" key="1">
    <source>
        <dbReference type="SAM" id="MobiDB-lite"/>
    </source>
</evidence>
<evidence type="ECO:0000313" key="3">
    <source>
        <dbReference type="Proteomes" id="UP001501736"/>
    </source>
</evidence>
<reference evidence="3" key="1">
    <citation type="journal article" date="2019" name="Int. J. Syst. Evol. Microbiol.">
        <title>The Global Catalogue of Microorganisms (GCM) 10K type strain sequencing project: providing services to taxonomists for standard genome sequencing and annotation.</title>
        <authorList>
            <consortium name="The Broad Institute Genomics Platform"/>
            <consortium name="The Broad Institute Genome Sequencing Center for Infectious Disease"/>
            <person name="Wu L."/>
            <person name="Ma J."/>
        </authorList>
    </citation>
    <scope>NUCLEOTIDE SEQUENCE [LARGE SCALE GENOMIC DNA]</scope>
    <source>
        <strain evidence="3">JCM 11483</strain>
    </source>
</reference>
<name>A0ABP6RC23_9MICC</name>
<protein>
    <recommendedName>
        <fullName evidence="4">PQQ-binding-like beta-propeller repeat protein</fullName>
    </recommendedName>
</protein>
<dbReference type="PROSITE" id="PS51257">
    <property type="entry name" value="PROKAR_LIPOPROTEIN"/>
    <property type="match status" value="1"/>
</dbReference>
<sequence>MEERVEAAGRRRRWVRRAMTTTAAGAAALLALSGCGPSEEELAAQAEEDQLAAPLEVAWESDDELISYVEETEDVALAYVAGDGMMELLARDIESGEELWRKPALFGNENERAGAGLPLVEHDGTQYTSYYAPSEDGPGHHEVVDVETGERLRSRLTQETFADRPYTCGETFCAEGEWWYQDGDSGYFAESQEIAFDWGSERWTAREQVDGTEDEDAPPVTEDADRLGPHLSISKPDESEESLIGYGADGEIRWERPYTEVLGHENTEDRSVRYTDGGEDDPLILSAWPYGGDGEKKELGSLTSTLRLDVSTGETLWKAENAHLSCDYAALSSDELIDGDPTVAVACGYDAGTRTFSQDDDGETTWEDQDVDQYVVGLDIDTGEQVWRVDIDGDAEVEESDTGIVNDARYEEMPSRDGETVTIDLVTGESVTSREAYEPTAFCWKDRDSSEVRRYTERAEGTWSTGDDLADVERYGSRFPCDRDERTAVDEMPTVAELRRIGYEEESGVVVVRGRDGMVGYEIPALEEFREDA</sequence>
<keyword evidence="3" id="KW-1185">Reference proteome</keyword>
<proteinExistence type="predicted"/>
<comment type="caution">
    <text evidence="2">The sequence shown here is derived from an EMBL/GenBank/DDBJ whole genome shotgun (WGS) entry which is preliminary data.</text>
</comment>
<dbReference type="SUPFAM" id="SSF50998">
    <property type="entry name" value="Quinoprotein alcohol dehydrogenase-like"/>
    <property type="match status" value="1"/>
</dbReference>
<evidence type="ECO:0008006" key="4">
    <source>
        <dbReference type="Google" id="ProtNLM"/>
    </source>
</evidence>
<gene>
    <name evidence="2" type="ORF">GCM10020260_14370</name>
</gene>
<dbReference type="InterPro" id="IPR015943">
    <property type="entry name" value="WD40/YVTN_repeat-like_dom_sf"/>
</dbReference>
<dbReference type="InterPro" id="IPR011047">
    <property type="entry name" value="Quinoprotein_ADH-like_sf"/>
</dbReference>
<dbReference type="RefSeq" id="WP_344719731.1">
    <property type="nucleotide sequence ID" value="NZ_BAAAYG010000005.1"/>
</dbReference>
<accession>A0ABP6RC23</accession>
<organism evidence="2 3">
    <name type="scientific">Nesterenkonia halobia</name>
    <dbReference type="NCBI Taxonomy" id="37922"/>
    <lineage>
        <taxon>Bacteria</taxon>
        <taxon>Bacillati</taxon>
        <taxon>Actinomycetota</taxon>
        <taxon>Actinomycetes</taxon>
        <taxon>Micrococcales</taxon>
        <taxon>Micrococcaceae</taxon>
        <taxon>Nesterenkonia</taxon>
    </lineage>
</organism>
<dbReference type="Gene3D" id="2.130.10.10">
    <property type="entry name" value="YVTN repeat-like/Quinoprotein amine dehydrogenase"/>
    <property type="match status" value="1"/>
</dbReference>
<dbReference type="Proteomes" id="UP001501736">
    <property type="component" value="Unassembled WGS sequence"/>
</dbReference>